<dbReference type="InterPro" id="IPR046268">
    <property type="entry name" value="DUF6301"/>
</dbReference>
<accession>A0A101JG13</accession>
<keyword evidence="2" id="KW-1185">Reference proteome</keyword>
<dbReference type="AlphaFoldDB" id="A0A101JG13"/>
<evidence type="ECO:0000313" key="2">
    <source>
        <dbReference type="Proteomes" id="UP000053244"/>
    </source>
</evidence>
<dbReference type="Pfam" id="PF19818">
    <property type="entry name" value="DUF6301"/>
    <property type="match status" value="1"/>
</dbReference>
<comment type="caution">
    <text evidence="1">The sequence shown here is derived from an EMBL/GenBank/DDBJ whole genome shotgun (WGS) entry which is preliminary data.</text>
</comment>
<dbReference type="Proteomes" id="UP000053244">
    <property type="component" value="Unassembled WGS sequence"/>
</dbReference>
<sequence>MTTWFVSDPGALRAQLTTIRDIAWPWQAAAVEDLCRQMHWTLLEILDGKGAFADAGLGVPDDEVRMTFRDSRVEAVMFSVTETVRDAGPPRDHFLAAAFAGAVAEATTVFGPPTPGPVPEPLIGRWRLVESTVLIRQLKSAVTLTWASNWYQDEWDRVAEALA</sequence>
<organism evidence="1 2">
    <name type="scientific">Actinoplanes awajinensis subsp. mycoplanecinus</name>
    <dbReference type="NCBI Taxonomy" id="135947"/>
    <lineage>
        <taxon>Bacteria</taxon>
        <taxon>Bacillati</taxon>
        <taxon>Actinomycetota</taxon>
        <taxon>Actinomycetes</taxon>
        <taxon>Micromonosporales</taxon>
        <taxon>Micromonosporaceae</taxon>
        <taxon>Actinoplanes</taxon>
    </lineage>
</organism>
<gene>
    <name evidence="1" type="ORF">ADL15_39540</name>
</gene>
<proteinExistence type="predicted"/>
<dbReference type="RefSeq" id="WP_067702848.1">
    <property type="nucleotide sequence ID" value="NZ_LLZH01000310.1"/>
</dbReference>
<reference evidence="1 2" key="1">
    <citation type="submission" date="2015-10" db="EMBL/GenBank/DDBJ databases">
        <authorList>
            <person name="Gilbert D.G."/>
        </authorList>
    </citation>
    <scope>NUCLEOTIDE SEQUENCE [LARGE SCALE GENOMIC DNA]</scope>
    <source>
        <strain evidence="1 2">NRRL B-16712</strain>
    </source>
</reference>
<dbReference type="OrthoDB" id="3296926at2"/>
<evidence type="ECO:0000313" key="1">
    <source>
        <dbReference type="EMBL" id="KUL25806.1"/>
    </source>
</evidence>
<dbReference type="EMBL" id="LLZH01000310">
    <property type="protein sequence ID" value="KUL25806.1"/>
    <property type="molecule type" value="Genomic_DNA"/>
</dbReference>
<protein>
    <submittedName>
        <fullName evidence="1">Uncharacterized protein</fullName>
    </submittedName>
</protein>
<name>A0A101JG13_9ACTN</name>